<dbReference type="Proteomes" id="UP000078389">
    <property type="component" value="Unassembled WGS sequence"/>
</dbReference>
<dbReference type="AlphaFoldDB" id="A0A178I5I3"/>
<evidence type="ECO:0000313" key="2">
    <source>
        <dbReference type="Proteomes" id="UP000078389"/>
    </source>
</evidence>
<comment type="caution">
    <text evidence="1">The sequence shown here is derived from an EMBL/GenBank/DDBJ whole genome shotgun (WGS) entry which is preliminary data.</text>
</comment>
<dbReference type="EMBL" id="LVVY01000001">
    <property type="protein sequence ID" value="OAM84202.1"/>
    <property type="molecule type" value="Genomic_DNA"/>
</dbReference>
<gene>
    <name evidence="1" type="ORF">A3840_00020</name>
</gene>
<evidence type="ECO:0000313" key="1">
    <source>
        <dbReference type="EMBL" id="OAM84202.1"/>
    </source>
</evidence>
<organism evidence="1 2">
    <name type="scientific">Devosia elaeis</name>
    <dbReference type="NCBI Taxonomy" id="1770058"/>
    <lineage>
        <taxon>Bacteria</taxon>
        <taxon>Pseudomonadati</taxon>
        <taxon>Pseudomonadota</taxon>
        <taxon>Alphaproteobacteria</taxon>
        <taxon>Hyphomicrobiales</taxon>
        <taxon>Devosiaceae</taxon>
        <taxon>Devosia</taxon>
    </lineage>
</organism>
<sequence length="61" mass="7122">MTLPDMDKDLSAYTDFQKLSDRVVYWERRFALTNPDAEDEVRFKEIAAKHSTRVLSVMRAG</sequence>
<dbReference type="STRING" id="1770058.A3840_00020"/>
<reference evidence="1 2" key="1">
    <citation type="submission" date="2016-03" db="EMBL/GenBank/DDBJ databases">
        <title>Genome sequencing of Devosia sp. S37.</title>
        <authorList>
            <person name="Mohd Nor M."/>
        </authorList>
    </citation>
    <scope>NUCLEOTIDE SEQUENCE [LARGE SCALE GENOMIC DNA]</scope>
    <source>
        <strain evidence="1 2">S37</strain>
    </source>
</reference>
<protein>
    <submittedName>
        <fullName evidence="1">Uncharacterized protein</fullName>
    </submittedName>
</protein>
<name>A0A178I5I3_9HYPH</name>
<accession>A0A178I5I3</accession>
<dbReference type="RefSeq" id="WP_067449959.1">
    <property type="nucleotide sequence ID" value="NZ_LVVY01000001.1"/>
</dbReference>
<proteinExistence type="predicted"/>
<keyword evidence="2" id="KW-1185">Reference proteome</keyword>
<dbReference type="OrthoDB" id="9781005at2"/>